<evidence type="ECO:0000313" key="3">
    <source>
        <dbReference type="Proteomes" id="UP000641514"/>
    </source>
</evidence>
<keyword evidence="3" id="KW-1185">Reference proteome</keyword>
<dbReference type="AlphaFoldDB" id="A0A916XI98"/>
<sequence>MKRLAITVVLTGWICVTATALGYVATTGQLTALVLTLGAVGFVTAIGALLTRLGTVSSVVTAMCALGVILATPTPGAEAALFGAVGGLAATFHVVCTWTRRFHATTTESLRHMGPGAVTVTVIAITAIALPETWRWWVLLAPLVALGAFATAVTLANQRRSESASPASTGVRTRSPK</sequence>
<evidence type="ECO:0000313" key="2">
    <source>
        <dbReference type="EMBL" id="GGC73678.1"/>
    </source>
</evidence>
<proteinExistence type="predicted"/>
<accession>A0A916XI98</accession>
<dbReference type="EMBL" id="BMJH01000003">
    <property type="protein sequence ID" value="GGC73678.1"/>
    <property type="molecule type" value="Genomic_DNA"/>
</dbReference>
<dbReference type="Proteomes" id="UP000641514">
    <property type="component" value="Unassembled WGS sequence"/>
</dbReference>
<gene>
    <name evidence="2" type="ORF">GCM10011410_28530</name>
</gene>
<feature type="transmembrane region" description="Helical" evidence="1">
    <location>
        <begin position="30"/>
        <end position="49"/>
    </location>
</feature>
<keyword evidence="1" id="KW-0812">Transmembrane</keyword>
<name>A0A916XI98_9ACTN</name>
<evidence type="ECO:0000256" key="1">
    <source>
        <dbReference type="SAM" id="Phobius"/>
    </source>
</evidence>
<reference evidence="2" key="1">
    <citation type="journal article" date="2014" name="Int. J. Syst. Evol. Microbiol.">
        <title>Complete genome sequence of Corynebacterium casei LMG S-19264T (=DSM 44701T), isolated from a smear-ripened cheese.</title>
        <authorList>
            <consortium name="US DOE Joint Genome Institute (JGI-PGF)"/>
            <person name="Walter F."/>
            <person name="Albersmeier A."/>
            <person name="Kalinowski J."/>
            <person name="Ruckert C."/>
        </authorList>
    </citation>
    <scope>NUCLEOTIDE SEQUENCE</scope>
    <source>
        <strain evidence="2">CGMCC 1.15478</strain>
    </source>
</reference>
<organism evidence="2 3">
    <name type="scientific">Hoyosella rhizosphaerae</name>
    <dbReference type="NCBI Taxonomy" id="1755582"/>
    <lineage>
        <taxon>Bacteria</taxon>
        <taxon>Bacillati</taxon>
        <taxon>Actinomycetota</taxon>
        <taxon>Actinomycetes</taxon>
        <taxon>Mycobacteriales</taxon>
        <taxon>Hoyosellaceae</taxon>
        <taxon>Hoyosella</taxon>
    </lineage>
</organism>
<feature type="transmembrane region" description="Helical" evidence="1">
    <location>
        <begin position="110"/>
        <end position="130"/>
    </location>
</feature>
<keyword evidence="1" id="KW-1133">Transmembrane helix</keyword>
<feature type="transmembrane region" description="Helical" evidence="1">
    <location>
        <begin position="136"/>
        <end position="156"/>
    </location>
</feature>
<comment type="caution">
    <text evidence="2">The sequence shown here is derived from an EMBL/GenBank/DDBJ whole genome shotgun (WGS) entry which is preliminary data.</text>
</comment>
<dbReference type="RefSeq" id="WP_188676347.1">
    <property type="nucleotide sequence ID" value="NZ_BMJH01000003.1"/>
</dbReference>
<reference evidence="2" key="2">
    <citation type="submission" date="2020-09" db="EMBL/GenBank/DDBJ databases">
        <authorList>
            <person name="Sun Q."/>
            <person name="Zhou Y."/>
        </authorList>
    </citation>
    <scope>NUCLEOTIDE SEQUENCE</scope>
    <source>
        <strain evidence="2">CGMCC 1.15478</strain>
    </source>
</reference>
<protein>
    <submittedName>
        <fullName evidence="2">Uncharacterized protein</fullName>
    </submittedName>
</protein>
<keyword evidence="1" id="KW-0472">Membrane</keyword>
<feature type="transmembrane region" description="Helical" evidence="1">
    <location>
        <begin position="79"/>
        <end position="98"/>
    </location>
</feature>